<evidence type="ECO:0000256" key="2">
    <source>
        <dbReference type="ARBA" id="ARBA00009634"/>
    </source>
</evidence>
<keyword evidence="3 7" id="KW-0812">Transmembrane</keyword>
<name>A0ABD3XQ15_SINWO</name>
<dbReference type="Gene3D" id="3.80.10.10">
    <property type="entry name" value="Ribonuclease Inhibitor"/>
    <property type="match status" value="2"/>
</dbReference>
<evidence type="ECO:0000256" key="1">
    <source>
        <dbReference type="ARBA" id="ARBA00004167"/>
    </source>
</evidence>
<feature type="domain" description="TIR" evidence="8">
    <location>
        <begin position="641"/>
        <end position="792"/>
    </location>
</feature>
<evidence type="ECO:0000313" key="10">
    <source>
        <dbReference type="Proteomes" id="UP001634394"/>
    </source>
</evidence>
<reference evidence="9 10" key="1">
    <citation type="submission" date="2024-11" db="EMBL/GenBank/DDBJ databases">
        <title>Chromosome-level genome assembly of the freshwater bivalve Anodonta woodiana.</title>
        <authorList>
            <person name="Chen X."/>
        </authorList>
    </citation>
    <scope>NUCLEOTIDE SEQUENCE [LARGE SCALE GENOMIC DNA]</scope>
    <source>
        <strain evidence="9">MN2024</strain>
        <tissue evidence="9">Gills</tissue>
    </source>
</reference>
<gene>
    <name evidence="9" type="ORF">ACJMK2_000687</name>
</gene>
<evidence type="ECO:0000256" key="4">
    <source>
        <dbReference type="ARBA" id="ARBA00022729"/>
    </source>
</evidence>
<accession>A0ABD3XQ15</accession>
<comment type="caution">
    <text evidence="9">The sequence shown here is derived from an EMBL/GenBank/DDBJ whole genome shotgun (WGS) entry which is preliminary data.</text>
</comment>
<dbReference type="InterPro" id="IPR035897">
    <property type="entry name" value="Toll_tir_struct_dom_sf"/>
</dbReference>
<dbReference type="PROSITE" id="PS50104">
    <property type="entry name" value="TIR"/>
    <property type="match status" value="1"/>
</dbReference>
<keyword evidence="6 7" id="KW-0472">Membrane</keyword>
<dbReference type="SUPFAM" id="SSF52058">
    <property type="entry name" value="L domain-like"/>
    <property type="match status" value="2"/>
</dbReference>
<dbReference type="PANTHER" id="PTHR24365:SF541">
    <property type="entry name" value="PROTEIN TOLL-RELATED"/>
    <property type="match status" value="1"/>
</dbReference>
<dbReference type="InterPro" id="IPR001611">
    <property type="entry name" value="Leu-rich_rpt"/>
</dbReference>
<comment type="subcellular location">
    <subcellularLocation>
        <location evidence="1">Membrane</location>
        <topology evidence="1">Single-pass membrane protein</topology>
    </subcellularLocation>
</comment>
<dbReference type="EMBL" id="JBJQND010000001">
    <property type="protein sequence ID" value="KAL3888317.1"/>
    <property type="molecule type" value="Genomic_DNA"/>
</dbReference>
<keyword evidence="10" id="KW-1185">Reference proteome</keyword>
<dbReference type="Gene3D" id="3.40.50.10140">
    <property type="entry name" value="Toll/interleukin-1 receptor homology (TIR) domain"/>
    <property type="match status" value="1"/>
</dbReference>
<dbReference type="PROSITE" id="PS51450">
    <property type="entry name" value="LRR"/>
    <property type="match status" value="1"/>
</dbReference>
<sequence>MAFISIRVYMSLVYSSIHAFDRLPNACSRIMYLSILVTVLAISEAKSNCTVNGINYICNNIATHTDFPLVLPTNVLKVTLRGTNAIFKSFPLERFTHQTWANVSKLSVLEFTNVDRIESGFLNGLKELKVISISSCTLLKVIDHDTFKSTPNIEELHLDFNSRLQLYMVESALFDKISNLRYLSIIAIQRSKQHVVLGKNFSMALHRKNLTYFDISRVNAIYVEHVIVQELLTNLIYLNLSYSTIIFPQGLSNKSKSFLKNMQLLDLTGMQYMIGKYMIQGEKQFKAAEFPMAKHLFLKDMFNPDSKVSLDVIIRFENCDIKFPKMLDLSKNRLTRLNITFLGACRANELETINLASNNIEYISPNILSMLPSLKIIDLSNNRLMKMQDLYEFSNMFSQNNDLEIVYSRYNHLTFVPSDLFLSNSKIQIIDLSENELTYFNINLHKAENLKLINLARNRLRSLPVSFLVQFESIRWKQKTEINQRSYATNVLFKQFHDKSLIGKMYRYGYNASEEIQFDESHYIIPQYIMIDILENQFVCDCDTLAFMEWILLKNIDIINKTVLSCKYSNNQKLLSNELFQNVQTNCQLASNIGIGVASSIAIIISIVTFAITIRLRRKWKRQNIDLENLKKEILQENANFEFLVFLSYCSRDAQIVEENILPSLNKNLRETFNTERDIVCTGDNYFVPGMRIIEEIHRCLNKSLVVVPVITPAFLQSDWSQEECVAAVERNKKVVILMKKHTDTSKAILTIQDLIGQYTRGTWSDNEGVFDIRPSWNAICEGIIRAASEALRHYRRRKFTEPAKDAPLAEEPL</sequence>
<dbReference type="Pfam" id="PF13855">
    <property type="entry name" value="LRR_8"/>
    <property type="match status" value="1"/>
</dbReference>
<evidence type="ECO:0000256" key="6">
    <source>
        <dbReference type="ARBA" id="ARBA00023136"/>
    </source>
</evidence>
<evidence type="ECO:0000256" key="7">
    <source>
        <dbReference type="SAM" id="Phobius"/>
    </source>
</evidence>
<dbReference type="PANTHER" id="PTHR24365">
    <property type="entry name" value="TOLL-LIKE RECEPTOR"/>
    <property type="match status" value="1"/>
</dbReference>
<evidence type="ECO:0000256" key="5">
    <source>
        <dbReference type="ARBA" id="ARBA00022989"/>
    </source>
</evidence>
<dbReference type="SMART" id="SM00255">
    <property type="entry name" value="TIR"/>
    <property type="match status" value="1"/>
</dbReference>
<evidence type="ECO:0000313" key="9">
    <source>
        <dbReference type="EMBL" id="KAL3888317.1"/>
    </source>
</evidence>
<evidence type="ECO:0000256" key="3">
    <source>
        <dbReference type="ARBA" id="ARBA00022692"/>
    </source>
</evidence>
<proteinExistence type="inferred from homology"/>
<feature type="transmembrane region" description="Helical" evidence="7">
    <location>
        <begin position="593"/>
        <end position="614"/>
    </location>
</feature>
<dbReference type="GO" id="GO:0016020">
    <property type="term" value="C:membrane"/>
    <property type="evidence" value="ECO:0007669"/>
    <property type="project" value="UniProtKB-SubCell"/>
</dbReference>
<dbReference type="Pfam" id="PF13676">
    <property type="entry name" value="TIR_2"/>
    <property type="match status" value="1"/>
</dbReference>
<organism evidence="9 10">
    <name type="scientific">Sinanodonta woodiana</name>
    <name type="common">Chinese pond mussel</name>
    <name type="synonym">Anodonta woodiana</name>
    <dbReference type="NCBI Taxonomy" id="1069815"/>
    <lineage>
        <taxon>Eukaryota</taxon>
        <taxon>Metazoa</taxon>
        <taxon>Spiralia</taxon>
        <taxon>Lophotrochozoa</taxon>
        <taxon>Mollusca</taxon>
        <taxon>Bivalvia</taxon>
        <taxon>Autobranchia</taxon>
        <taxon>Heteroconchia</taxon>
        <taxon>Palaeoheterodonta</taxon>
        <taxon>Unionida</taxon>
        <taxon>Unionoidea</taxon>
        <taxon>Unionidae</taxon>
        <taxon>Unioninae</taxon>
        <taxon>Sinanodonta</taxon>
    </lineage>
</organism>
<dbReference type="AlphaFoldDB" id="A0ABD3XQ15"/>
<evidence type="ECO:0000259" key="8">
    <source>
        <dbReference type="PROSITE" id="PS50104"/>
    </source>
</evidence>
<dbReference type="SUPFAM" id="SSF52200">
    <property type="entry name" value="Toll/Interleukin receptor TIR domain"/>
    <property type="match status" value="1"/>
</dbReference>
<dbReference type="Proteomes" id="UP001634394">
    <property type="component" value="Unassembled WGS sequence"/>
</dbReference>
<dbReference type="InterPro" id="IPR032675">
    <property type="entry name" value="LRR_dom_sf"/>
</dbReference>
<dbReference type="InterPro" id="IPR000157">
    <property type="entry name" value="TIR_dom"/>
</dbReference>
<keyword evidence="5 7" id="KW-1133">Transmembrane helix</keyword>
<protein>
    <recommendedName>
        <fullName evidence="8">TIR domain-containing protein</fullName>
    </recommendedName>
</protein>
<keyword evidence="4" id="KW-0732">Signal</keyword>
<comment type="similarity">
    <text evidence="2">Belongs to the Toll-like receptor family.</text>
</comment>